<evidence type="ECO:0000313" key="1">
    <source>
        <dbReference type="EMBL" id="KAF2175669.1"/>
    </source>
</evidence>
<organism evidence="1 2">
    <name type="scientific">Zopfia rhizophila CBS 207.26</name>
    <dbReference type="NCBI Taxonomy" id="1314779"/>
    <lineage>
        <taxon>Eukaryota</taxon>
        <taxon>Fungi</taxon>
        <taxon>Dikarya</taxon>
        <taxon>Ascomycota</taxon>
        <taxon>Pezizomycotina</taxon>
        <taxon>Dothideomycetes</taxon>
        <taxon>Dothideomycetes incertae sedis</taxon>
        <taxon>Zopfiaceae</taxon>
        <taxon>Zopfia</taxon>
    </lineage>
</organism>
<dbReference type="AlphaFoldDB" id="A0A6A6DBT5"/>
<sequence>MMHNSTQSSCRLGGSFTLYFSHVVTASVPVRFQPNHSSNYLELSIHHLDPHVTEKTRRDDWGRRNT</sequence>
<proteinExistence type="predicted"/>
<evidence type="ECO:0000313" key="2">
    <source>
        <dbReference type="Proteomes" id="UP000800200"/>
    </source>
</evidence>
<reference evidence="1" key="1">
    <citation type="journal article" date="2020" name="Stud. Mycol.">
        <title>101 Dothideomycetes genomes: a test case for predicting lifestyles and emergence of pathogens.</title>
        <authorList>
            <person name="Haridas S."/>
            <person name="Albert R."/>
            <person name="Binder M."/>
            <person name="Bloem J."/>
            <person name="Labutti K."/>
            <person name="Salamov A."/>
            <person name="Andreopoulos B."/>
            <person name="Baker S."/>
            <person name="Barry K."/>
            <person name="Bills G."/>
            <person name="Bluhm B."/>
            <person name="Cannon C."/>
            <person name="Castanera R."/>
            <person name="Culley D."/>
            <person name="Daum C."/>
            <person name="Ezra D."/>
            <person name="Gonzalez J."/>
            <person name="Henrissat B."/>
            <person name="Kuo A."/>
            <person name="Liang C."/>
            <person name="Lipzen A."/>
            <person name="Lutzoni F."/>
            <person name="Magnuson J."/>
            <person name="Mondo S."/>
            <person name="Nolan M."/>
            <person name="Ohm R."/>
            <person name="Pangilinan J."/>
            <person name="Park H.-J."/>
            <person name="Ramirez L."/>
            <person name="Alfaro M."/>
            <person name="Sun H."/>
            <person name="Tritt A."/>
            <person name="Yoshinaga Y."/>
            <person name="Zwiers L.-H."/>
            <person name="Turgeon B."/>
            <person name="Goodwin S."/>
            <person name="Spatafora J."/>
            <person name="Crous P."/>
            <person name="Grigoriev I."/>
        </authorList>
    </citation>
    <scope>NUCLEOTIDE SEQUENCE</scope>
    <source>
        <strain evidence="1">CBS 207.26</strain>
    </source>
</reference>
<dbReference type="EMBL" id="ML994727">
    <property type="protein sequence ID" value="KAF2175669.1"/>
    <property type="molecule type" value="Genomic_DNA"/>
</dbReference>
<accession>A0A6A6DBT5</accession>
<keyword evidence="2" id="KW-1185">Reference proteome</keyword>
<gene>
    <name evidence="1" type="ORF">K469DRAFT_701584</name>
</gene>
<name>A0A6A6DBT5_9PEZI</name>
<protein>
    <submittedName>
        <fullName evidence="1">Uncharacterized protein</fullName>
    </submittedName>
</protein>
<dbReference type="Proteomes" id="UP000800200">
    <property type="component" value="Unassembled WGS sequence"/>
</dbReference>